<dbReference type="InParanoid" id="A0A1M6CNW7"/>
<name>A0A1M6CNW7_9BACT</name>
<gene>
    <name evidence="1" type="ORF">SAMN02745181_0529</name>
</gene>
<evidence type="ECO:0000313" key="1">
    <source>
        <dbReference type="EMBL" id="SHI62697.1"/>
    </source>
</evidence>
<dbReference type="RefSeq" id="WP_143157934.1">
    <property type="nucleotide sequence ID" value="NZ_FQYR01000002.1"/>
</dbReference>
<keyword evidence="2" id="KW-1185">Reference proteome</keyword>
<dbReference type="AlphaFoldDB" id="A0A1M6CNW7"/>
<accession>A0A1M6CNW7</accession>
<proteinExistence type="predicted"/>
<dbReference type="Proteomes" id="UP000184510">
    <property type="component" value="Unassembled WGS sequence"/>
</dbReference>
<evidence type="ECO:0000313" key="2">
    <source>
        <dbReference type="Proteomes" id="UP000184510"/>
    </source>
</evidence>
<reference evidence="1 2" key="1">
    <citation type="submission" date="2016-11" db="EMBL/GenBank/DDBJ databases">
        <authorList>
            <person name="Jaros S."/>
            <person name="Januszkiewicz K."/>
            <person name="Wedrychowicz H."/>
        </authorList>
    </citation>
    <scope>NUCLEOTIDE SEQUENCE [LARGE SCALE GENOMIC DNA]</scope>
    <source>
        <strain evidence="1 2">DSM 18772</strain>
    </source>
</reference>
<organism evidence="1 2">
    <name type="scientific">Rubritalea squalenifaciens DSM 18772</name>
    <dbReference type="NCBI Taxonomy" id="1123071"/>
    <lineage>
        <taxon>Bacteria</taxon>
        <taxon>Pseudomonadati</taxon>
        <taxon>Verrucomicrobiota</taxon>
        <taxon>Verrucomicrobiia</taxon>
        <taxon>Verrucomicrobiales</taxon>
        <taxon>Rubritaleaceae</taxon>
        <taxon>Rubritalea</taxon>
    </lineage>
</organism>
<dbReference type="EMBL" id="FQYR01000002">
    <property type="protein sequence ID" value="SHI62697.1"/>
    <property type="molecule type" value="Genomic_DNA"/>
</dbReference>
<sequence>MESELTYRCEGERVCCVREGEELWSLALADVRVVIEYVSPSLGIGVDHCFALVDGEMNEYHLLVDDFLCEQVIPALQSVLGCDLSCDFYDGALEFQSQILYPAELRGVAGYCLKKVDGSLLKRSVSSLLGRAEMHLSEEGVGVIRNKDRG</sequence>
<protein>
    <submittedName>
        <fullName evidence="1">Uncharacterized protein</fullName>
    </submittedName>
</protein>